<dbReference type="PANTHER" id="PTHR14060">
    <property type="entry name" value="PROTEIN P13 MTCP-1"/>
    <property type="match status" value="1"/>
</dbReference>
<proteinExistence type="inferred from homology"/>
<accession>A0ABM2X6I9</accession>
<gene>
    <name evidence="3" type="primary">LOC121139255</name>
</gene>
<reference evidence="3" key="1">
    <citation type="submission" date="2025-08" db="UniProtKB">
        <authorList>
            <consortium name="RefSeq"/>
        </authorList>
    </citation>
    <scope>IDENTIFICATION</scope>
    <source>
        <tissue evidence="3">Liver</tissue>
    </source>
</reference>
<evidence type="ECO:0000313" key="3">
    <source>
        <dbReference type="RefSeq" id="XP_040598487.1"/>
    </source>
</evidence>
<keyword evidence="2" id="KW-1185">Reference proteome</keyword>
<dbReference type="Proteomes" id="UP000886700">
    <property type="component" value="Unplaced"/>
</dbReference>
<name>A0ABM2X6I9_MESAU</name>
<dbReference type="PANTHER" id="PTHR14060:SF2">
    <property type="entry name" value="T-CELL LEUKEMIA_LYMPHOMA PROTEIN 1B"/>
    <property type="match status" value="1"/>
</dbReference>
<protein>
    <submittedName>
        <fullName evidence="3">T-cell leukemia/lymphoma protein 1B-like isoform X1</fullName>
    </submittedName>
</protein>
<dbReference type="GeneID" id="121139255"/>
<dbReference type="InterPro" id="IPR004832">
    <property type="entry name" value="TCL1_MTCP1"/>
</dbReference>
<dbReference type="InterPro" id="IPR036672">
    <property type="entry name" value="TCL1_MTCP1_sf"/>
</dbReference>
<evidence type="ECO:0000256" key="1">
    <source>
        <dbReference type="ARBA" id="ARBA00006399"/>
    </source>
</evidence>
<evidence type="ECO:0000313" key="2">
    <source>
        <dbReference type="Proteomes" id="UP000886700"/>
    </source>
</evidence>
<dbReference type="SUPFAM" id="SSF50904">
    <property type="entry name" value="Oncogene products"/>
    <property type="match status" value="1"/>
</dbReference>
<sequence>MATAPLGQPPVRLSWEMPGCYSDENQRLWKVSRLQFTPSHTAHCRHQVSITVTLCLVDECREGYLSHCLSRLMCLPRRWQKHTLFLYAGTDSRFWRIEEHVRIDEVEQLVLQMEDQIGRSTHSVAKPMHPQ</sequence>
<organism evidence="2 3">
    <name type="scientific">Mesocricetus auratus</name>
    <name type="common">Golden hamster</name>
    <dbReference type="NCBI Taxonomy" id="10036"/>
    <lineage>
        <taxon>Eukaryota</taxon>
        <taxon>Metazoa</taxon>
        <taxon>Chordata</taxon>
        <taxon>Craniata</taxon>
        <taxon>Vertebrata</taxon>
        <taxon>Euteleostomi</taxon>
        <taxon>Mammalia</taxon>
        <taxon>Eutheria</taxon>
        <taxon>Euarchontoglires</taxon>
        <taxon>Glires</taxon>
        <taxon>Rodentia</taxon>
        <taxon>Myomorpha</taxon>
        <taxon>Muroidea</taxon>
        <taxon>Cricetidae</taxon>
        <taxon>Cricetinae</taxon>
        <taxon>Mesocricetus</taxon>
    </lineage>
</organism>
<dbReference type="Pfam" id="PF01840">
    <property type="entry name" value="TCL1_MTCP1"/>
    <property type="match status" value="1"/>
</dbReference>
<comment type="similarity">
    <text evidence="1">Belongs to the TCL1 family.</text>
</comment>
<dbReference type="RefSeq" id="XP_040598487.1">
    <property type="nucleotide sequence ID" value="XM_040742553.1"/>
</dbReference>
<dbReference type="Gene3D" id="2.40.15.10">
    <property type="entry name" value="TCL1/MTCP1"/>
    <property type="match status" value="1"/>
</dbReference>